<dbReference type="Gene3D" id="2.40.128.140">
    <property type="entry name" value="Outer membrane protein"/>
    <property type="match status" value="1"/>
</dbReference>
<evidence type="ECO:0000256" key="1">
    <source>
        <dbReference type="SAM" id="SignalP"/>
    </source>
</evidence>
<dbReference type="InterPro" id="IPR037107">
    <property type="entry name" value="Put_OMP_sf"/>
</dbReference>
<comment type="caution">
    <text evidence="2">The sequence shown here is derived from an EMBL/GenBank/DDBJ whole genome shotgun (WGS) entry which is preliminary data.</text>
</comment>
<dbReference type="Pfam" id="PF09982">
    <property type="entry name" value="LpxR"/>
    <property type="match status" value="1"/>
</dbReference>
<evidence type="ECO:0000313" key="2">
    <source>
        <dbReference type="EMBL" id="EBA06330.1"/>
    </source>
</evidence>
<feature type="chain" id="PRO_5002654944" evidence="1">
    <location>
        <begin position="22"/>
        <end position="333"/>
    </location>
</feature>
<dbReference type="AlphaFoldDB" id="A3K8U7"/>
<organism evidence="2 3">
    <name type="scientific">Sagittula stellata (strain ATCC 700073 / DSM 11524 / E-37)</name>
    <dbReference type="NCBI Taxonomy" id="388399"/>
    <lineage>
        <taxon>Bacteria</taxon>
        <taxon>Pseudomonadati</taxon>
        <taxon>Pseudomonadota</taxon>
        <taxon>Alphaproteobacteria</taxon>
        <taxon>Rhodobacterales</taxon>
        <taxon>Roseobacteraceae</taxon>
        <taxon>Sagittula</taxon>
    </lineage>
</organism>
<protein>
    <submittedName>
        <fullName evidence="2">Uncharacterized protein</fullName>
    </submittedName>
</protein>
<keyword evidence="3" id="KW-1185">Reference proteome</keyword>
<reference evidence="2 3" key="1">
    <citation type="submission" date="2006-06" db="EMBL/GenBank/DDBJ databases">
        <authorList>
            <person name="Moran M.A."/>
            <person name="Ferriera S."/>
            <person name="Johnson J."/>
            <person name="Kravitz S."/>
            <person name="Beeson K."/>
            <person name="Sutton G."/>
            <person name="Rogers Y.-H."/>
            <person name="Friedman R."/>
            <person name="Frazier M."/>
            <person name="Venter J.C."/>
        </authorList>
    </citation>
    <scope>NUCLEOTIDE SEQUENCE [LARGE SCALE GENOMIC DNA]</scope>
    <source>
        <strain evidence="2 3">E-37</strain>
    </source>
</reference>
<dbReference type="Proteomes" id="UP000005713">
    <property type="component" value="Unassembled WGS sequence"/>
</dbReference>
<gene>
    <name evidence="2" type="ORF">SSE37_17870</name>
</gene>
<feature type="signal peptide" evidence="1">
    <location>
        <begin position="1"/>
        <end position="21"/>
    </location>
</feature>
<evidence type="ECO:0000313" key="3">
    <source>
        <dbReference type="Proteomes" id="UP000005713"/>
    </source>
</evidence>
<dbReference type="RefSeq" id="WP_005862600.1">
    <property type="nucleotide sequence ID" value="NZ_AAYA01000016.1"/>
</dbReference>
<dbReference type="InterPro" id="IPR018707">
    <property type="entry name" value="LpxR"/>
</dbReference>
<proteinExistence type="predicted"/>
<dbReference type="OrthoDB" id="7721289at2"/>
<dbReference type="EMBL" id="AAYA01000016">
    <property type="protein sequence ID" value="EBA06330.1"/>
    <property type="molecule type" value="Genomic_DNA"/>
</dbReference>
<name>A3K8U7_SAGS3</name>
<sequence>MIRLFAVALIATLAFAPAAHSQSYDADAGYDPDASYGAEPVYAAPTTYDVPGRIVLGHGRLTNNDLLGDLDDRWQTGSVTSSRVVGRNWTGMLPDRPFDLLEYRLGGQIIAPENMRRPAPDDRPWAGALSLGLHTHFMRGPVEMSMGGDLVVTGPQTGLSDFQTFVHDAIGEQPASKSVLSNQIENGVHPTLVLEAGNSIPMGGQSVLRPFGEARAGIETLVRAGFDLTIGSVGQGELLVRDPVTGQRYRAVTDSVPGFSFVMGGDVAYVDSSVFLPSGRGYDLSNTRTRARAGLHWQGQSNAMFYGFTWMSKEFDAQPEGQVLGSVRLDLRF</sequence>
<keyword evidence="1" id="KW-0732">Signal</keyword>
<accession>A3K8U7</accession>
<dbReference type="eggNOG" id="ENOG502Z7MF">
    <property type="taxonomic scope" value="Bacteria"/>
</dbReference>